<proteinExistence type="predicted"/>
<feature type="compositionally biased region" description="Low complexity" evidence="2">
    <location>
        <begin position="627"/>
        <end position="638"/>
    </location>
</feature>
<feature type="domain" description="XS" evidence="3">
    <location>
        <begin position="258"/>
        <end position="373"/>
    </location>
</feature>
<feature type="region of interest" description="Disordered" evidence="2">
    <location>
        <begin position="668"/>
        <end position="690"/>
    </location>
</feature>
<feature type="region of interest" description="Disordered" evidence="2">
    <location>
        <begin position="121"/>
        <end position="142"/>
    </location>
</feature>
<evidence type="ECO:0000313" key="5">
    <source>
        <dbReference type="Proteomes" id="UP000886885"/>
    </source>
</evidence>
<protein>
    <recommendedName>
        <fullName evidence="3">XS domain-containing protein</fullName>
    </recommendedName>
</protein>
<reference evidence="4" key="1">
    <citation type="journal article" date="2020" name="bioRxiv">
        <title>Hybrid origin of Populus tomentosa Carr. identified through genome sequencing and phylogenomic analysis.</title>
        <authorList>
            <person name="An X."/>
            <person name="Gao K."/>
            <person name="Chen Z."/>
            <person name="Li J."/>
            <person name="Yang X."/>
            <person name="Yang X."/>
            <person name="Zhou J."/>
            <person name="Guo T."/>
            <person name="Zhao T."/>
            <person name="Huang S."/>
            <person name="Miao D."/>
            <person name="Khan W.U."/>
            <person name="Rao P."/>
            <person name="Ye M."/>
            <person name="Lei B."/>
            <person name="Liao W."/>
            <person name="Wang J."/>
            <person name="Ji L."/>
            <person name="Li Y."/>
            <person name="Guo B."/>
            <person name="Mustafa N.S."/>
            <person name="Li S."/>
            <person name="Yun Q."/>
            <person name="Keller S.R."/>
            <person name="Mao J."/>
            <person name="Zhang R."/>
            <person name="Strauss S.H."/>
        </authorList>
    </citation>
    <scope>NUCLEOTIDE SEQUENCE</scope>
    <source>
        <strain evidence="4">GM15</strain>
        <tissue evidence="4">Leaf</tissue>
    </source>
</reference>
<dbReference type="OrthoDB" id="10440023at2759"/>
<feature type="coiled-coil region" evidence="1">
    <location>
        <begin position="958"/>
        <end position="1006"/>
    </location>
</feature>
<evidence type="ECO:0000313" key="4">
    <source>
        <dbReference type="EMBL" id="KAG6781574.1"/>
    </source>
</evidence>
<feature type="coiled-coil region" evidence="1">
    <location>
        <begin position="432"/>
        <end position="459"/>
    </location>
</feature>
<dbReference type="GO" id="GO:0051607">
    <property type="term" value="P:defense response to virus"/>
    <property type="evidence" value="ECO:0007669"/>
    <property type="project" value="InterPro"/>
</dbReference>
<dbReference type="InterPro" id="IPR044287">
    <property type="entry name" value="SGS3"/>
</dbReference>
<dbReference type="Pfam" id="PF03468">
    <property type="entry name" value="XS"/>
    <property type="match status" value="2"/>
</dbReference>
<evidence type="ECO:0000259" key="3">
    <source>
        <dbReference type="Pfam" id="PF03468"/>
    </source>
</evidence>
<accession>A0A8X8A4N6</accession>
<dbReference type="AlphaFoldDB" id="A0A8X8A4N6"/>
<keyword evidence="5" id="KW-1185">Reference proteome</keyword>
<feature type="domain" description="XS" evidence="3">
    <location>
        <begin position="805"/>
        <end position="920"/>
    </location>
</feature>
<feature type="region of interest" description="Disordered" evidence="2">
    <location>
        <begin position="486"/>
        <end position="554"/>
    </location>
</feature>
<dbReference type="PANTHER" id="PTHR46602">
    <property type="entry name" value="PROTEIN SUPPRESSOR OF GENE SILENCING 3"/>
    <property type="match status" value="1"/>
</dbReference>
<evidence type="ECO:0000256" key="1">
    <source>
        <dbReference type="SAM" id="Coils"/>
    </source>
</evidence>
<gene>
    <name evidence="4" type="ORF">POTOM_014485</name>
</gene>
<feature type="compositionally biased region" description="Basic and acidic residues" evidence="2">
    <location>
        <begin position="513"/>
        <end position="554"/>
    </location>
</feature>
<dbReference type="InterPro" id="IPR005380">
    <property type="entry name" value="XS_domain"/>
</dbReference>
<feature type="region of interest" description="Disordered" evidence="2">
    <location>
        <begin position="606"/>
        <end position="644"/>
    </location>
</feature>
<feature type="compositionally biased region" description="Basic and acidic residues" evidence="2">
    <location>
        <begin position="486"/>
        <end position="503"/>
    </location>
</feature>
<dbReference type="EMBL" id="JAAWWB010000006">
    <property type="protein sequence ID" value="KAG6781574.1"/>
    <property type="molecule type" value="Genomic_DNA"/>
</dbReference>
<dbReference type="PANTHER" id="PTHR46602:SF10">
    <property type="entry name" value="RING-TYPE DOMAIN-CONTAINING PROTEIN"/>
    <property type="match status" value="1"/>
</dbReference>
<sequence length="1015" mass="114089">MATKAAFSGLLKGIYDHIPSFSRKTESGDEILLDPVDAEFDEKLLLQKGLKASSIGCQIPSNVSPPSRTNIMEAISEHEVEPSSLSSCDVCLKRKETDQVIRTDGQIFCFSCRARSMAAKRIGSRRSPNTKAQEDKGVDQNSDIPLNLNSELLVSNGNGGAMDDSKKSRLSKGVAPVNVNKPIEQFYCPACTEVSGAIQWYQGLPALISHAKDTEEGGKLHRKLAHQLTTNFSKKGTSESSAGELLSKWKGLNDEKKDHEIVWPPMVVVRNTASLKKDENNKRSGIADQELLDLFSSYDGIEKVQQAYNSDGHCGMSILIFEGSTRGYLEAERLDRHFADQGTGRNVWNESPVYLLRSGELQLHGYMAEKEDVYLFNMYSTGEPKLKCEIRSYQEMIVNRIRQMSEDNHQIIWLNNRVAEEQRHGELLEKSNGIMRESLKKARKEIDILRKKIKLQHKQNMEEMDFQEQIFKDSQIKIILEERGKKGGDLKSSKKDEEHENVRESNGSPSNTQDEKYRVQETAKIEENEVKEKEASDTDQLLEEHGGQDELKEEKCESSTSTCEICLERKQTDQIIRNETSGQIFCLGCSETVNLSENQWSCSKELSMDKGSRNDAGNPLTADASGSNNNPSPNTETEPVSRGKAKIISLASTRYEYMKGAESIAAKPVGTLQSPNTKEQEDKGVDQNSDVPLNLNSELLVSNGNGGALDDSKKSRLFMGVAPVNVNKPIEQFYCPACKEVSGAIQWYQGLPALISHAKDTEEGGKLHRKLAHLLTTNFSKKGTSESSAGEVLSKWKGLNDKKKDREVVWPPMVVVRNTASLKKDENNKRSGIADQELLDLFSSYDAIEKVQQAYNSDGHCGMSILIFEGSARGYLEAERLDRHFSDQGTGRNVWNRSPLYLLPSWDLQLHGYMADKKDVDLFNQYSTGKPKLKFEIRSYQDMVVNRIKQMKEDNNKLIWLNNRVAEEQRRAELLEESNGIMRESLEKAVKEIDALRNKIKLQQEQNIEGVMVLN</sequence>
<organism evidence="4 5">
    <name type="scientific">Populus tomentosa</name>
    <name type="common">Chinese white poplar</name>
    <dbReference type="NCBI Taxonomy" id="118781"/>
    <lineage>
        <taxon>Eukaryota</taxon>
        <taxon>Viridiplantae</taxon>
        <taxon>Streptophyta</taxon>
        <taxon>Embryophyta</taxon>
        <taxon>Tracheophyta</taxon>
        <taxon>Spermatophyta</taxon>
        <taxon>Magnoliopsida</taxon>
        <taxon>eudicotyledons</taxon>
        <taxon>Gunneridae</taxon>
        <taxon>Pentapetalae</taxon>
        <taxon>rosids</taxon>
        <taxon>fabids</taxon>
        <taxon>Malpighiales</taxon>
        <taxon>Salicaceae</taxon>
        <taxon>Saliceae</taxon>
        <taxon>Populus</taxon>
    </lineage>
</organism>
<dbReference type="GO" id="GO:0031047">
    <property type="term" value="P:regulatory ncRNA-mediated gene silencing"/>
    <property type="evidence" value="ECO:0007669"/>
    <property type="project" value="InterPro"/>
</dbReference>
<name>A0A8X8A4N6_POPTO</name>
<evidence type="ECO:0000256" key="2">
    <source>
        <dbReference type="SAM" id="MobiDB-lite"/>
    </source>
</evidence>
<keyword evidence="1" id="KW-0175">Coiled coil</keyword>
<comment type="caution">
    <text evidence="4">The sequence shown here is derived from an EMBL/GenBank/DDBJ whole genome shotgun (WGS) entry which is preliminary data.</text>
</comment>
<dbReference type="Proteomes" id="UP000886885">
    <property type="component" value="Chromosome 3D"/>
</dbReference>